<dbReference type="Pfam" id="PF00254">
    <property type="entry name" value="FKBP_C"/>
    <property type="match status" value="1"/>
</dbReference>
<evidence type="ECO:0000256" key="1">
    <source>
        <dbReference type="ARBA" id="ARBA00000971"/>
    </source>
</evidence>
<proteinExistence type="predicted"/>
<feature type="domain" description="PPIase FKBP-type" evidence="6">
    <location>
        <begin position="1"/>
        <end position="57"/>
    </location>
</feature>
<evidence type="ECO:0000256" key="2">
    <source>
        <dbReference type="ARBA" id="ARBA00013194"/>
    </source>
</evidence>
<dbReference type="PROSITE" id="PS50059">
    <property type="entry name" value="FKBP_PPIASE"/>
    <property type="match status" value="1"/>
</dbReference>
<evidence type="ECO:0000256" key="4">
    <source>
        <dbReference type="ARBA" id="ARBA00023235"/>
    </source>
</evidence>
<dbReference type="PANTHER" id="PTHR10516">
    <property type="entry name" value="PEPTIDYL-PROLYL CIS-TRANS ISOMERASE"/>
    <property type="match status" value="1"/>
</dbReference>
<gene>
    <name evidence="8" type="primary">LOC104789492</name>
</gene>
<accession>A0ABM0ZBW8</accession>
<reference evidence="8" key="2">
    <citation type="submission" date="2025-08" db="UniProtKB">
        <authorList>
            <consortium name="RefSeq"/>
        </authorList>
    </citation>
    <scope>IDENTIFICATION</scope>
    <source>
        <tissue evidence="8">Leaf</tissue>
    </source>
</reference>
<dbReference type="Gene3D" id="3.10.50.40">
    <property type="match status" value="1"/>
</dbReference>
<evidence type="ECO:0000313" key="8">
    <source>
        <dbReference type="RefSeq" id="XP_010513485.1"/>
    </source>
</evidence>
<dbReference type="GeneID" id="104789492"/>
<evidence type="ECO:0000256" key="3">
    <source>
        <dbReference type="ARBA" id="ARBA00023110"/>
    </source>
</evidence>
<evidence type="ECO:0000256" key="5">
    <source>
        <dbReference type="PROSITE-ProRule" id="PRU00277"/>
    </source>
</evidence>
<dbReference type="RefSeq" id="XP_010513485.1">
    <property type="nucleotide sequence ID" value="XM_010515183.1"/>
</dbReference>
<dbReference type="InterPro" id="IPR050689">
    <property type="entry name" value="FKBP-type_PPIase"/>
</dbReference>
<dbReference type="InterPro" id="IPR046357">
    <property type="entry name" value="PPIase_dom_sf"/>
</dbReference>
<comment type="catalytic activity">
    <reaction evidence="1 5">
        <text>[protein]-peptidylproline (omega=180) = [protein]-peptidylproline (omega=0)</text>
        <dbReference type="Rhea" id="RHEA:16237"/>
        <dbReference type="Rhea" id="RHEA-COMP:10747"/>
        <dbReference type="Rhea" id="RHEA-COMP:10748"/>
        <dbReference type="ChEBI" id="CHEBI:83833"/>
        <dbReference type="ChEBI" id="CHEBI:83834"/>
        <dbReference type="EC" id="5.2.1.8"/>
    </reaction>
</comment>
<name>A0ABM0ZBW8_CAMSA</name>
<evidence type="ECO:0000259" key="6">
    <source>
        <dbReference type="PROSITE" id="PS50059"/>
    </source>
</evidence>
<keyword evidence="7" id="KW-1185">Reference proteome</keyword>
<protein>
    <recommendedName>
        <fullName evidence="2 5">peptidylprolyl isomerase</fullName>
        <ecNumber evidence="2 5">5.2.1.8</ecNumber>
    </recommendedName>
</protein>
<dbReference type="Proteomes" id="UP000694864">
    <property type="component" value="Chromosome 5"/>
</dbReference>
<dbReference type="EC" id="5.2.1.8" evidence="2 5"/>
<evidence type="ECO:0000313" key="7">
    <source>
        <dbReference type="Proteomes" id="UP000694864"/>
    </source>
</evidence>
<keyword evidence="3 5" id="KW-0697">Rotamase</keyword>
<organism evidence="7 8">
    <name type="scientific">Camelina sativa</name>
    <name type="common">False flax</name>
    <name type="synonym">Myagrum sativum</name>
    <dbReference type="NCBI Taxonomy" id="90675"/>
    <lineage>
        <taxon>Eukaryota</taxon>
        <taxon>Viridiplantae</taxon>
        <taxon>Streptophyta</taxon>
        <taxon>Embryophyta</taxon>
        <taxon>Tracheophyta</taxon>
        <taxon>Spermatophyta</taxon>
        <taxon>Magnoliopsida</taxon>
        <taxon>eudicotyledons</taxon>
        <taxon>Gunneridae</taxon>
        <taxon>Pentapetalae</taxon>
        <taxon>rosids</taxon>
        <taxon>malvids</taxon>
        <taxon>Brassicales</taxon>
        <taxon>Brassicaceae</taxon>
        <taxon>Camelineae</taxon>
        <taxon>Camelina</taxon>
    </lineage>
</organism>
<dbReference type="InterPro" id="IPR001179">
    <property type="entry name" value="PPIase_FKBP_dom"/>
</dbReference>
<sequence>MLHQVIKGWDIGIKTVKKGENAVFTIPAELVYGESGSPPTIPVNATLQFDVELHTWLVEMGRPGVMAGKAAGTKVIAVPSLPKQTHLYTSADEVINSLLDIRPEKWALPPF</sequence>
<dbReference type="SUPFAM" id="SSF54534">
    <property type="entry name" value="FKBP-like"/>
    <property type="match status" value="1"/>
</dbReference>
<keyword evidence="4 5" id="KW-0413">Isomerase</keyword>
<dbReference type="PANTHER" id="PTHR10516:SF459">
    <property type="entry name" value="PEPTIDYL-PROLYL CIS-TRANS ISOMERASE FKBP62"/>
    <property type="match status" value="1"/>
</dbReference>
<reference evidence="7" key="1">
    <citation type="journal article" date="2014" name="Nat. Commun.">
        <title>The emerging biofuel crop Camelina sativa retains a highly undifferentiated hexaploid genome structure.</title>
        <authorList>
            <person name="Kagale S."/>
            <person name="Koh C."/>
            <person name="Nixon J."/>
            <person name="Bollina V."/>
            <person name="Clarke W.E."/>
            <person name="Tuteja R."/>
            <person name="Spillane C."/>
            <person name="Robinson S.J."/>
            <person name="Links M.G."/>
            <person name="Clarke C."/>
            <person name="Higgins E.E."/>
            <person name="Huebert T."/>
            <person name="Sharpe A.G."/>
            <person name="Parkin I.A."/>
        </authorList>
    </citation>
    <scope>NUCLEOTIDE SEQUENCE [LARGE SCALE GENOMIC DNA]</scope>
    <source>
        <strain evidence="7">cv. DH55</strain>
    </source>
</reference>